<dbReference type="Pfam" id="PF10358">
    <property type="entry name" value="NT-C2"/>
    <property type="match status" value="1"/>
</dbReference>
<feature type="compositionally biased region" description="Basic and acidic residues" evidence="2">
    <location>
        <begin position="162"/>
        <end position="174"/>
    </location>
</feature>
<dbReference type="Proteomes" id="UP001345219">
    <property type="component" value="Chromosome 1"/>
</dbReference>
<feature type="region of interest" description="Disordered" evidence="2">
    <location>
        <begin position="1178"/>
        <end position="1223"/>
    </location>
</feature>
<comment type="caution">
    <text evidence="4">The sequence shown here is derived from an EMBL/GenBank/DDBJ whole genome shotgun (WGS) entry which is preliminary data.</text>
</comment>
<proteinExistence type="predicted"/>
<evidence type="ECO:0000313" key="5">
    <source>
        <dbReference type="Proteomes" id="UP001345219"/>
    </source>
</evidence>
<evidence type="ECO:0000313" key="4">
    <source>
        <dbReference type="EMBL" id="KAK4743065.1"/>
    </source>
</evidence>
<feature type="coiled-coil region" evidence="1">
    <location>
        <begin position="559"/>
        <end position="614"/>
    </location>
</feature>
<protein>
    <recommendedName>
        <fullName evidence="3">C2 NT-type domain-containing protein</fullName>
    </recommendedName>
</protein>
<evidence type="ECO:0000259" key="3">
    <source>
        <dbReference type="PROSITE" id="PS51840"/>
    </source>
</evidence>
<feature type="domain" description="C2 NT-type" evidence="3">
    <location>
        <begin position="6"/>
        <end position="141"/>
    </location>
</feature>
<accession>A0AAN7JHD6</accession>
<organism evidence="4 5">
    <name type="scientific">Trapa incisa</name>
    <dbReference type="NCBI Taxonomy" id="236973"/>
    <lineage>
        <taxon>Eukaryota</taxon>
        <taxon>Viridiplantae</taxon>
        <taxon>Streptophyta</taxon>
        <taxon>Embryophyta</taxon>
        <taxon>Tracheophyta</taxon>
        <taxon>Spermatophyta</taxon>
        <taxon>Magnoliopsida</taxon>
        <taxon>eudicotyledons</taxon>
        <taxon>Gunneridae</taxon>
        <taxon>Pentapetalae</taxon>
        <taxon>rosids</taxon>
        <taxon>malvids</taxon>
        <taxon>Myrtales</taxon>
        <taxon>Lythraceae</taxon>
        <taxon>Trapa</taxon>
    </lineage>
</organism>
<feature type="region of interest" description="Disordered" evidence="2">
    <location>
        <begin position="276"/>
        <end position="295"/>
    </location>
</feature>
<sequence>MLRQHKQKSDALGERFDFNLSDLQALKVPKGWDKLSLSIIFVETGKTFARSAPASVGNGSCQWTESFSESVWIPTDLAPEDIEGCLLKVIVFMGSSRSGTLGEATIDMASFTSSRNAVPVSLPLNKCSHGTVFQMKVQCLNPRTKVSDEAGKDTVSSTEEAAIDHDDIDNKSDVSDNLSHISSGSASSNQVDITVGSEMNFSGSDSHHSFNSGEVSSERESFSSLGNLSITSSSYIGRQDSASSNTSLGHDSIARANKSISSTILRSRVFFQNEGSQRSTRSFRGPSFRSSGNSKELTEAAEVEELRAEIRMWEKKSRKVTADLEKLQKMFSDELEQKETLELQLSTSKTECDGLRWEIGKLEVSLKELSLKQNVDNTGNLQKEFEEEIKFLKESNTNLSMQLQKTQESNVELVSILQEMEETIEKQKQEIADLLAMKSEGEQGNEENNDHEMEVGEPVDSTENNINEVNTNERNLILEIESLKLKVQELERDCNELTDENLQLLFKLKESPNLQISDSHSNASGKECQEDELFRSGQRRLESRIHYVEEQLSMKNGECLNLQNKCAELEDHLQTFRVRVSQLDVELCESHAEADGWETRFSELEKQFEDYKKQREVSVVDDANFSSSPDDIEMMKGTYFVTQGSEQEAVLDKLVDKKNLMEKEDSEKNKGTAEVENPVLTLNQQPRVLLPTLESKSSYLHTELLSKALEMDNTKAEHMLNPGEADALGGQERELERRVSQIDEKSQLVLANEVLKRKLSELKLEWSALEEHLSELEKDNVSLSERICGLEAQLRYLTDEREMSRSALQVSESRCLKLQEDVSKLESRIEELKVDLREKLNELQKQLLETKEECGYLRIANKKLEATAESVIEECSLLQKSNTELRAENLELSGNFMVLQAELTESNRVFAQLSAEIEILLDKCNSVLEETALKESAINAELDALLLENKRNNTNGREVVSTQEGEITNEVSIELEAKLLQLMRELSGYKQKEDVLIADREKLLLQLENFKSNEMKTKSHIRKLEFKIKQFEYEKKHLVEEMSILKDQVQKAELLQTEAANLRITVDEAKSENECLRASFEVLLRDHEETKSERDLLSEKISSMETTVRELETCRDTKVALEERVLRLQGDLTAREALYAEDAQLKNELARIRRINNQLQIRVQGYEKRAQTLEEELMQKNGTVSSSVSDEEEPSTDQMNEIHEEESHKDSSQAEAASEPKEDPLLKIQLLEIELAEAIEANGMYKEQLKSLLSIGAIDNSGSSIEERRRAGDMEPQQTVSSLENELSELRESYLHMSLKYAQGEAEREELLMRLNAA</sequence>
<dbReference type="EMBL" id="JAXIOK010000023">
    <property type="protein sequence ID" value="KAK4743065.1"/>
    <property type="molecule type" value="Genomic_DNA"/>
</dbReference>
<feature type="compositionally biased region" description="Basic and acidic residues" evidence="2">
    <location>
        <begin position="1200"/>
        <end position="1223"/>
    </location>
</feature>
<dbReference type="PROSITE" id="PS51840">
    <property type="entry name" value="C2_NT"/>
    <property type="match status" value="1"/>
</dbReference>
<feature type="compositionally biased region" description="Polar residues" evidence="2">
    <location>
        <begin position="175"/>
        <end position="189"/>
    </location>
</feature>
<feature type="compositionally biased region" description="Low complexity" evidence="2">
    <location>
        <begin position="278"/>
        <end position="294"/>
    </location>
</feature>
<feature type="coiled-coil region" evidence="1">
    <location>
        <begin position="745"/>
        <end position="779"/>
    </location>
</feature>
<feature type="coiled-coil region" evidence="1">
    <location>
        <begin position="1021"/>
        <end position="1086"/>
    </location>
</feature>
<dbReference type="PANTHER" id="PTHR47270">
    <property type="entry name" value="PROTEIN MLP1-LIKE"/>
    <property type="match status" value="1"/>
</dbReference>
<dbReference type="InterPro" id="IPR019448">
    <property type="entry name" value="NT-C2"/>
</dbReference>
<gene>
    <name evidence="4" type="ORF">SAY87_001066</name>
</gene>
<feature type="coiled-coil region" evidence="1">
    <location>
        <begin position="303"/>
        <end position="344"/>
    </location>
</feature>
<feature type="region of interest" description="Disordered" evidence="2">
    <location>
        <begin position="441"/>
        <end position="465"/>
    </location>
</feature>
<keyword evidence="1" id="KW-0175">Coiled coil</keyword>
<reference evidence="4 5" key="1">
    <citation type="journal article" date="2023" name="Hortic Res">
        <title>Pangenome of water caltrop reveals structural variations and asymmetric subgenome divergence after allopolyploidization.</title>
        <authorList>
            <person name="Zhang X."/>
            <person name="Chen Y."/>
            <person name="Wang L."/>
            <person name="Yuan Y."/>
            <person name="Fang M."/>
            <person name="Shi L."/>
            <person name="Lu R."/>
            <person name="Comes H.P."/>
            <person name="Ma Y."/>
            <person name="Chen Y."/>
            <person name="Huang G."/>
            <person name="Zhou Y."/>
            <person name="Zheng Z."/>
            <person name="Qiu Y."/>
        </authorList>
    </citation>
    <scope>NUCLEOTIDE SEQUENCE [LARGE SCALE GENOMIC DNA]</scope>
    <source>
        <tissue evidence="4">Roots</tissue>
    </source>
</reference>
<evidence type="ECO:0000256" key="2">
    <source>
        <dbReference type="SAM" id="MobiDB-lite"/>
    </source>
</evidence>
<name>A0AAN7JHD6_9MYRT</name>
<dbReference type="PANTHER" id="PTHR47270:SF13">
    <property type="entry name" value="HEAVY CHAIN-LIKE PROTEIN, PUTATIVE-RELATED"/>
    <property type="match status" value="1"/>
</dbReference>
<feature type="coiled-coil region" evidence="1">
    <location>
        <begin position="808"/>
        <end position="881"/>
    </location>
</feature>
<evidence type="ECO:0000256" key="1">
    <source>
        <dbReference type="SAM" id="Coils"/>
    </source>
</evidence>
<feature type="region of interest" description="Disordered" evidence="2">
    <location>
        <begin position="145"/>
        <end position="189"/>
    </location>
</feature>
<keyword evidence="5" id="KW-1185">Reference proteome</keyword>